<dbReference type="HOGENOM" id="CLU_860008_0_0_6"/>
<keyword evidence="2" id="KW-1185">Reference proteome</keyword>
<dbReference type="STRING" id="697282.Mettu_0362"/>
<accession>G3IUQ9</accession>
<evidence type="ECO:0000313" key="1">
    <source>
        <dbReference type="EMBL" id="EGW21594.1"/>
    </source>
</evidence>
<organism evidence="1 2">
    <name type="scientific">Methylobacter tundripaludum (strain ATCC BAA-1195 / DSM 17260 / SV96)</name>
    <dbReference type="NCBI Taxonomy" id="697282"/>
    <lineage>
        <taxon>Bacteria</taxon>
        <taxon>Pseudomonadati</taxon>
        <taxon>Pseudomonadota</taxon>
        <taxon>Gammaproteobacteria</taxon>
        <taxon>Methylococcales</taxon>
        <taxon>Methylococcaceae</taxon>
        <taxon>Methylobacter</taxon>
    </lineage>
</organism>
<dbReference type="AlphaFoldDB" id="G3IUQ9"/>
<dbReference type="RefSeq" id="WP_006889574.1">
    <property type="nucleotide sequence ID" value="NZ_JH109152.1"/>
</dbReference>
<dbReference type="Proteomes" id="UP000004664">
    <property type="component" value="Unassembled WGS sequence"/>
</dbReference>
<protein>
    <submittedName>
        <fullName evidence="1">Uncharacterized protein</fullName>
    </submittedName>
</protein>
<reference evidence="1 2" key="1">
    <citation type="submission" date="2011-06" db="EMBL/GenBank/DDBJ databases">
        <title>Genomic sequence of Methylobacter tundripaludum SV96.</title>
        <authorList>
            <consortium name="US DOE Joint Genome Institute"/>
            <person name="Lucas S."/>
            <person name="Han J."/>
            <person name="Lapidus A."/>
            <person name="Cheng J.-F."/>
            <person name="Goodwin L."/>
            <person name="Pitluck S."/>
            <person name="Held B."/>
            <person name="Detter J.C."/>
            <person name="Han C."/>
            <person name="Tapia R."/>
            <person name="Land M."/>
            <person name="Hauser L."/>
            <person name="Kyrpides N."/>
            <person name="Ivanova N."/>
            <person name="Ovchinnikova G."/>
            <person name="Pagani I."/>
            <person name="Klotz M.G."/>
            <person name="Dispirito A.A."/>
            <person name="Murrell J.C."/>
            <person name="Dunfield P."/>
            <person name="Kalyuzhnaya M.G."/>
            <person name="Svenning M."/>
            <person name="Trotsenko Y.A."/>
            <person name="Stein L.Y."/>
            <person name="Woyke T."/>
        </authorList>
    </citation>
    <scope>NUCLEOTIDE SEQUENCE [LARGE SCALE GENOMIC DNA]</scope>
    <source>
        <strain evidence="2">ATCC BAA-1195 / DSM 17260 / SV96</strain>
    </source>
</reference>
<sequence length="323" mass="37233">MNLDNLFNLSEYMNNRLAGTAIDSEERAHIENFMLDERPPQKGIDLYSKRLKSNSITSLDNWIDRHRNFTAEEINLGITEAEQPWTFRADNDTNRLRNIEPNLYLIRVEDVNWLCDSIGISSSDLKMHIEAFKTGDAKACDFLNGVVKGWNATRDKRPVFATTELEVDDIISDSSADWAEQLRDRLGLGHYSPLAGHPNEIVLMRYTVQEVLDSLAGEGYPAIPTVLDSNMSPYFFPSPIPKHNNPYYGHTVNLAYTEDDNDYSMGAELLHPRIDYKPEHFFKMGVIARPFKMLLERARQFHLPWLQVHSQRDDFGAHLWDDK</sequence>
<dbReference type="EMBL" id="JH109152">
    <property type="protein sequence ID" value="EGW21594.1"/>
    <property type="molecule type" value="Genomic_DNA"/>
</dbReference>
<evidence type="ECO:0000313" key="2">
    <source>
        <dbReference type="Proteomes" id="UP000004664"/>
    </source>
</evidence>
<gene>
    <name evidence="1" type="ORF">Mettu_0362</name>
</gene>
<dbReference type="OrthoDB" id="5758988at2"/>
<dbReference type="eggNOG" id="ENOG50331I0">
    <property type="taxonomic scope" value="Bacteria"/>
</dbReference>
<name>G3IUQ9_METTV</name>
<proteinExistence type="predicted"/>